<gene>
    <name evidence="2" type="ORF">VTL71DRAFT_8665</name>
</gene>
<comment type="caution">
    <text evidence="2">The sequence shown here is derived from an EMBL/GenBank/DDBJ whole genome shotgun (WGS) entry which is preliminary data.</text>
</comment>
<organism evidence="2 3">
    <name type="scientific">Oculimacula yallundae</name>
    <dbReference type="NCBI Taxonomy" id="86028"/>
    <lineage>
        <taxon>Eukaryota</taxon>
        <taxon>Fungi</taxon>
        <taxon>Dikarya</taxon>
        <taxon>Ascomycota</taxon>
        <taxon>Pezizomycotina</taxon>
        <taxon>Leotiomycetes</taxon>
        <taxon>Helotiales</taxon>
        <taxon>Ploettnerulaceae</taxon>
        <taxon>Oculimacula</taxon>
    </lineage>
</organism>
<evidence type="ECO:0008006" key="4">
    <source>
        <dbReference type="Google" id="ProtNLM"/>
    </source>
</evidence>
<name>A0ABR4CZE7_9HELO</name>
<evidence type="ECO:0000256" key="1">
    <source>
        <dbReference type="SAM" id="MobiDB-lite"/>
    </source>
</evidence>
<feature type="compositionally biased region" description="Polar residues" evidence="1">
    <location>
        <begin position="293"/>
        <end position="304"/>
    </location>
</feature>
<proteinExistence type="predicted"/>
<feature type="region of interest" description="Disordered" evidence="1">
    <location>
        <begin position="500"/>
        <end position="576"/>
    </location>
</feature>
<feature type="compositionally biased region" description="Basic and acidic residues" evidence="1">
    <location>
        <begin position="228"/>
        <end position="259"/>
    </location>
</feature>
<feature type="region of interest" description="Disordered" evidence="1">
    <location>
        <begin position="290"/>
        <end position="310"/>
    </location>
</feature>
<protein>
    <recommendedName>
        <fullName evidence="4">Regulator of chromosome condensation-like protein</fullName>
    </recommendedName>
</protein>
<feature type="compositionally biased region" description="Polar residues" evidence="1">
    <location>
        <begin position="159"/>
        <end position="172"/>
    </location>
</feature>
<dbReference type="Proteomes" id="UP001595075">
    <property type="component" value="Unassembled WGS sequence"/>
</dbReference>
<evidence type="ECO:0000313" key="3">
    <source>
        <dbReference type="Proteomes" id="UP001595075"/>
    </source>
</evidence>
<sequence length="670" mass="74812">MVGCNPTKTRIALQVVTGTAQLQSTIPYRLTVPYHTPQRAISIPLSAEPPRCSNRLYIGFTDTEAIPPLLSSSLDSVIAVYNTYVKSGLADSHMPRPLPFMSGNFDDPPASESYRETADRIVREILNNTQTPDDISPSGELYRAIERAHRRRGAERQAGLQSNGQEMSSEQDPNNRRPLRHEDNEPSPLFVLPSNPPQAEPTPHNDRISPMRLQTARRGRTRLILSDRMQERNRAQRERDLTVQREAQGERELNAQRSREMTASNGLAALQHAGRQLEHASTNLRALLDTPVPNISSPTLTPHTYSAEAEQTRRAKRRKIETDKLDSSFQGFSYGRYGQVEPGKLKMEIVSCDGGIFSEHGGNYSAENVLKSDSTVYCTKSNRCNLVLRHQGATVFNLKELIIKAPHSGYTAPIQEGMVFISMTSDDLLTRTAQYQIQYSPARPRRSASQRANELPPIMSVRHNEDGSMSTAQARARRLYNIGLEDDDCDYRTAQIPSEFTENTPAFQVTTECSDSEGDEPAGQSSRNRTLQRVMNTIRFEESDSSDDDNADPAGPWHEDYLLGIGRSPRPRRRETASNITLAEAAEASQVATQEAVRAVGGELMVPHARFFIERDKSKCTVRFDPPVSGRFILLKMWSPHHSSTGNIDIQSVVAKGFAGPRFFPAITLR</sequence>
<feature type="region of interest" description="Disordered" evidence="1">
    <location>
        <begin position="148"/>
        <end position="259"/>
    </location>
</feature>
<accession>A0ABR4CZE7</accession>
<reference evidence="2 3" key="1">
    <citation type="journal article" date="2024" name="Commun. Biol.">
        <title>Comparative genomic analysis of thermophilic fungi reveals convergent evolutionary adaptations and gene losses.</title>
        <authorList>
            <person name="Steindorff A.S."/>
            <person name="Aguilar-Pontes M.V."/>
            <person name="Robinson A.J."/>
            <person name="Andreopoulos B."/>
            <person name="LaButti K."/>
            <person name="Kuo A."/>
            <person name="Mondo S."/>
            <person name="Riley R."/>
            <person name="Otillar R."/>
            <person name="Haridas S."/>
            <person name="Lipzen A."/>
            <person name="Grimwood J."/>
            <person name="Schmutz J."/>
            <person name="Clum A."/>
            <person name="Reid I.D."/>
            <person name="Moisan M.C."/>
            <person name="Butler G."/>
            <person name="Nguyen T.T.M."/>
            <person name="Dewar K."/>
            <person name="Conant G."/>
            <person name="Drula E."/>
            <person name="Henrissat B."/>
            <person name="Hansel C."/>
            <person name="Singer S."/>
            <person name="Hutchinson M.I."/>
            <person name="de Vries R.P."/>
            <person name="Natvig D.O."/>
            <person name="Powell A.J."/>
            <person name="Tsang A."/>
            <person name="Grigoriev I.V."/>
        </authorList>
    </citation>
    <scope>NUCLEOTIDE SEQUENCE [LARGE SCALE GENOMIC DNA]</scope>
    <source>
        <strain evidence="2 3">CBS 494.80</strain>
    </source>
</reference>
<evidence type="ECO:0000313" key="2">
    <source>
        <dbReference type="EMBL" id="KAL2074886.1"/>
    </source>
</evidence>
<dbReference type="EMBL" id="JAZHXI010000002">
    <property type="protein sequence ID" value="KAL2074886.1"/>
    <property type="molecule type" value="Genomic_DNA"/>
</dbReference>
<feature type="compositionally biased region" description="Polar residues" evidence="1">
    <location>
        <begin position="523"/>
        <end position="535"/>
    </location>
</feature>
<feature type="compositionally biased region" description="Polar residues" evidence="1">
    <location>
        <begin position="500"/>
        <end position="513"/>
    </location>
</feature>
<keyword evidence="3" id="KW-1185">Reference proteome</keyword>